<sequence>MKVLFLIYHGFSETNGISKKIYYQVDALKNCALDVRTCYLLESDRNKYRMIDNNILRDYGQGVSSKILKRVEFNSIADYVIREEIRFVYIRSDHNANPFTINMVKKMHKANIRVVMEIPTYPYDNEYSSFYGKIILFIDKCFRKTFAKYLYRIITFSDYKSIFGTPTIQISNGIDFRKIKLKQNINDTSHELHLIGVAEIHYWHGFDRLVQGLVDYYKGNPVYKVFFHIVGNFFGERESNDIVPLISRHHLEPYIILHGAKHGGDLDLLFEQSDMAIGSLARHRSGITNIKTLKNREYAARGLSFIYSEQDSDFENKAYILKVPADESPININKIIDFHKRLKLNPSEIRNSILSLSWEAQMDKVLKAIEK</sequence>
<proteinExistence type="predicted"/>
<gene>
    <name evidence="1" type="ORF">H8S77_12855</name>
</gene>
<organism evidence="1 2">
    <name type="scientific">Parabacteroides segnis</name>
    <dbReference type="NCBI Taxonomy" id="2763058"/>
    <lineage>
        <taxon>Bacteria</taxon>
        <taxon>Pseudomonadati</taxon>
        <taxon>Bacteroidota</taxon>
        <taxon>Bacteroidia</taxon>
        <taxon>Bacteroidales</taxon>
        <taxon>Tannerellaceae</taxon>
        <taxon>Parabacteroides</taxon>
    </lineage>
</organism>
<dbReference type="Proteomes" id="UP000644010">
    <property type="component" value="Unassembled WGS sequence"/>
</dbReference>
<evidence type="ECO:0000313" key="1">
    <source>
        <dbReference type="EMBL" id="MBC5643777.1"/>
    </source>
</evidence>
<evidence type="ECO:0000313" key="2">
    <source>
        <dbReference type="Proteomes" id="UP000644010"/>
    </source>
</evidence>
<dbReference type="EMBL" id="JACOOI010000012">
    <property type="protein sequence ID" value="MBC5643777.1"/>
    <property type="molecule type" value="Genomic_DNA"/>
</dbReference>
<keyword evidence="2" id="KW-1185">Reference proteome</keyword>
<protein>
    <submittedName>
        <fullName evidence="1">Glycosyltransferase</fullName>
    </submittedName>
</protein>
<dbReference type="RefSeq" id="WP_186959714.1">
    <property type="nucleotide sequence ID" value="NZ_JACOOI010000012.1"/>
</dbReference>
<accession>A0ABR7E1Y7</accession>
<comment type="caution">
    <text evidence="1">The sequence shown here is derived from an EMBL/GenBank/DDBJ whole genome shotgun (WGS) entry which is preliminary data.</text>
</comment>
<reference evidence="1 2" key="1">
    <citation type="submission" date="2020-08" db="EMBL/GenBank/DDBJ databases">
        <title>Genome public.</title>
        <authorList>
            <person name="Liu C."/>
            <person name="Sun Q."/>
        </authorList>
    </citation>
    <scope>NUCLEOTIDE SEQUENCE [LARGE SCALE GENOMIC DNA]</scope>
    <source>
        <strain evidence="1 2">BX2</strain>
    </source>
</reference>
<dbReference type="SUPFAM" id="SSF53756">
    <property type="entry name" value="UDP-Glycosyltransferase/glycogen phosphorylase"/>
    <property type="match status" value="1"/>
</dbReference>
<name>A0ABR7E1Y7_9BACT</name>